<keyword evidence="1" id="KW-0678">Repressor</keyword>
<dbReference type="PANTHER" id="PTHR30204:SF69">
    <property type="entry name" value="MERR-FAMILY TRANSCRIPTIONAL REGULATOR"/>
    <property type="match status" value="1"/>
</dbReference>
<dbReference type="InterPro" id="IPR009061">
    <property type="entry name" value="DNA-bd_dom_put_sf"/>
</dbReference>
<accession>A0A6L5QMK8</accession>
<dbReference type="Pfam" id="PF13411">
    <property type="entry name" value="MerR_1"/>
    <property type="match status" value="1"/>
</dbReference>
<dbReference type="EMBL" id="WKJM01000023">
    <property type="protein sequence ID" value="MRX10688.1"/>
    <property type="molecule type" value="Genomic_DNA"/>
</dbReference>
<dbReference type="PROSITE" id="PS50937">
    <property type="entry name" value="HTH_MERR_2"/>
    <property type="match status" value="1"/>
</dbReference>
<keyword evidence="3" id="KW-0238">DNA-binding</keyword>
<dbReference type="InterPro" id="IPR000551">
    <property type="entry name" value="MerR-type_HTH_dom"/>
</dbReference>
<evidence type="ECO:0000256" key="2">
    <source>
        <dbReference type="ARBA" id="ARBA00023015"/>
    </source>
</evidence>
<dbReference type="AlphaFoldDB" id="A0A6L5QMK8"/>
<evidence type="ECO:0000313" key="6">
    <source>
        <dbReference type="EMBL" id="MRX10688.1"/>
    </source>
</evidence>
<sequence>MLISEFARAAGMSVDTVRFYIDKGLLKPTRSAKGGSRPYQMFNHTDLTTARMIRLQQSLGYSLAEIAALNKEYRSGASSTARTAAVLRKQIARLDDKKQSIDAALAFLRAKLQWVEDGKPNDAPHLEDYYC</sequence>
<organism evidence="6 7">
    <name type="scientific">Duganella alba</name>
    <dbReference type="NCBI Taxonomy" id="2666081"/>
    <lineage>
        <taxon>Bacteria</taxon>
        <taxon>Pseudomonadati</taxon>
        <taxon>Pseudomonadota</taxon>
        <taxon>Betaproteobacteria</taxon>
        <taxon>Burkholderiales</taxon>
        <taxon>Oxalobacteraceae</taxon>
        <taxon>Telluria group</taxon>
        <taxon>Duganella</taxon>
    </lineage>
</organism>
<keyword evidence="4" id="KW-0804">Transcription</keyword>
<gene>
    <name evidence="6" type="ORF">GJ697_22910</name>
</gene>
<dbReference type="GO" id="GO:0003700">
    <property type="term" value="F:DNA-binding transcription factor activity"/>
    <property type="evidence" value="ECO:0007669"/>
    <property type="project" value="InterPro"/>
</dbReference>
<keyword evidence="7" id="KW-1185">Reference proteome</keyword>
<evidence type="ECO:0000313" key="7">
    <source>
        <dbReference type="Proteomes" id="UP000481037"/>
    </source>
</evidence>
<name>A0A6L5QMK8_9BURK</name>
<dbReference type="PANTHER" id="PTHR30204">
    <property type="entry name" value="REDOX-CYCLING DRUG-SENSING TRANSCRIPTIONAL ACTIVATOR SOXR"/>
    <property type="match status" value="1"/>
</dbReference>
<dbReference type="SMART" id="SM00422">
    <property type="entry name" value="HTH_MERR"/>
    <property type="match status" value="1"/>
</dbReference>
<dbReference type="CDD" id="cd00592">
    <property type="entry name" value="HTH_MerR-like"/>
    <property type="match status" value="1"/>
</dbReference>
<reference evidence="6 7" key="1">
    <citation type="submission" date="2019-11" db="EMBL/GenBank/DDBJ databases">
        <title>Novel species isolated from a subtropical stream in China.</title>
        <authorList>
            <person name="Lu H."/>
        </authorList>
    </citation>
    <scope>NUCLEOTIDE SEQUENCE [LARGE SCALE GENOMIC DNA]</scope>
    <source>
        <strain evidence="6 7">FT25W</strain>
    </source>
</reference>
<evidence type="ECO:0000259" key="5">
    <source>
        <dbReference type="PROSITE" id="PS50937"/>
    </source>
</evidence>
<dbReference type="RefSeq" id="WP_154368085.1">
    <property type="nucleotide sequence ID" value="NZ_WKJM01000023.1"/>
</dbReference>
<dbReference type="Proteomes" id="UP000481037">
    <property type="component" value="Unassembled WGS sequence"/>
</dbReference>
<dbReference type="PRINTS" id="PR00040">
    <property type="entry name" value="HTHMERR"/>
</dbReference>
<comment type="caution">
    <text evidence="6">The sequence shown here is derived from an EMBL/GenBank/DDBJ whole genome shotgun (WGS) entry which is preliminary data.</text>
</comment>
<dbReference type="Gene3D" id="1.10.1660.10">
    <property type="match status" value="1"/>
</dbReference>
<evidence type="ECO:0000256" key="1">
    <source>
        <dbReference type="ARBA" id="ARBA00022491"/>
    </source>
</evidence>
<evidence type="ECO:0000256" key="4">
    <source>
        <dbReference type="ARBA" id="ARBA00023163"/>
    </source>
</evidence>
<proteinExistence type="predicted"/>
<evidence type="ECO:0000256" key="3">
    <source>
        <dbReference type="ARBA" id="ARBA00023125"/>
    </source>
</evidence>
<dbReference type="InterPro" id="IPR047057">
    <property type="entry name" value="MerR_fam"/>
</dbReference>
<keyword evidence="2" id="KW-0805">Transcription regulation</keyword>
<dbReference type="GO" id="GO:0003677">
    <property type="term" value="F:DNA binding"/>
    <property type="evidence" value="ECO:0007669"/>
    <property type="project" value="UniProtKB-KW"/>
</dbReference>
<dbReference type="SUPFAM" id="SSF46955">
    <property type="entry name" value="Putative DNA-binding domain"/>
    <property type="match status" value="1"/>
</dbReference>
<protein>
    <submittedName>
        <fullName evidence="6">MerR family transcriptional regulator</fullName>
    </submittedName>
</protein>
<feature type="domain" description="HTH merR-type" evidence="5">
    <location>
        <begin position="1"/>
        <end position="72"/>
    </location>
</feature>